<dbReference type="SMART" id="SM01208">
    <property type="entry name" value="G5"/>
    <property type="match status" value="1"/>
</dbReference>
<feature type="compositionally biased region" description="Low complexity" evidence="4">
    <location>
        <begin position="194"/>
        <end position="213"/>
    </location>
</feature>
<dbReference type="InterPro" id="IPR010618">
    <property type="entry name" value="RPF"/>
</dbReference>
<dbReference type="Gene3D" id="2.20.230.10">
    <property type="entry name" value="Resuscitation-promoting factor rpfb"/>
    <property type="match status" value="1"/>
</dbReference>
<feature type="compositionally biased region" description="Low complexity" evidence="4">
    <location>
        <begin position="35"/>
        <end position="69"/>
    </location>
</feature>
<feature type="compositionally biased region" description="Polar residues" evidence="4">
    <location>
        <begin position="183"/>
        <end position="193"/>
    </location>
</feature>
<dbReference type="PROSITE" id="PS51109">
    <property type="entry name" value="G5"/>
    <property type="match status" value="1"/>
</dbReference>
<dbReference type="InterPro" id="IPR023346">
    <property type="entry name" value="Lysozyme-like_dom_sf"/>
</dbReference>
<reference evidence="7 8" key="1">
    <citation type="submission" date="2019-08" db="EMBL/GenBank/DDBJ databases">
        <title>Dermacoccus abyssi strain HZAU 226, whole genome Nanopore sequencing project.</title>
        <authorList>
            <person name="Guo A."/>
            <person name="Zhang X."/>
            <person name="Ruan Y."/>
            <person name="Liu W."/>
            <person name="Chen Q."/>
            <person name="Gu L."/>
        </authorList>
    </citation>
    <scope>NUCLEOTIDE SEQUENCE [LARGE SCALE GENOMIC DNA]</scope>
    <source>
        <strain evidence="7 8">HZAU 226</strain>
    </source>
</reference>
<dbReference type="Proteomes" id="UP000323565">
    <property type="component" value="Chromosome"/>
</dbReference>
<comment type="similarity">
    <text evidence="1">Belongs to the transglycosylase family. Rpf subfamily.</text>
</comment>
<feature type="compositionally biased region" description="Low complexity" evidence="4">
    <location>
        <begin position="171"/>
        <end position="182"/>
    </location>
</feature>
<sequence>MTNLTSRTTSRSLAAVAAVAAASTLAACGTSDSNTASDVPTISSSSSSTSSSTPSPSTSSAKPSESATSKQTQATKNDSKRASRSQARQAAPALTYVNWTQVEAVPNKTVYVYSKDMPKGTSKVTQAGRDGAATVTYRSAKKGERVVSSKAIDSKVTKSAVRRVITIGTGQAQAAQPQAQKQVSRSQARQAVTQQSAPKKQQSAPKKQQSAAPGGSSRSGYWNRIASCESGNNWSINTGNGFYGGLQFTQQTWAGFGGTAYAPRADLATPAQQMAIADKVLAVQGPGAWPVCHKR</sequence>
<dbReference type="Pfam" id="PF06737">
    <property type="entry name" value="Transglycosylas"/>
    <property type="match status" value="1"/>
</dbReference>
<feature type="domain" description="G5" evidence="6">
    <location>
        <begin position="91"/>
        <end position="171"/>
    </location>
</feature>
<dbReference type="EMBL" id="CP043031">
    <property type="protein sequence ID" value="QEH93917.1"/>
    <property type="molecule type" value="Genomic_DNA"/>
</dbReference>
<keyword evidence="2 5" id="KW-0732">Signal</keyword>
<evidence type="ECO:0000313" key="7">
    <source>
        <dbReference type="EMBL" id="QEH93917.1"/>
    </source>
</evidence>
<gene>
    <name evidence="7" type="ORF">FV141_10530</name>
</gene>
<feature type="region of interest" description="Disordered" evidence="4">
    <location>
        <begin position="170"/>
        <end position="220"/>
    </location>
</feature>
<dbReference type="CDD" id="cd13925">
    <property type="entry name" value="RPF"/>
    <property type="match status" value="1"/>
</dbReference>
<evidence type="ECO:0000256" key="5">
    <source>
        <dbReference type="SAM" id="SignalP"/>
    </source>
</evidence>
<evidence type="ECO:0000256" key="4">
    <source>
        <dbReference type="SAM" id="MobiDB-lite"/>
    </source>
</evidence>
<evidence type="ECO:0000313" key="8">
    <source>
        <dbReference type="Proteomes" id="UP000323565"/>
    </source>
</evidence>
<keyword evidence="8" id="KW-1185">Reference proteome</keyword>
<name>A0ABX5ZB92_9MICO</name>
<dbReference type="Pfam" id="PF07501">
    <property type="entry name" value="G5"/>
    <property type="match status" value="1"/>
</dbReference>
<protein>
    <submittedName>
        <fullName evidence="7">Resuscitation-promoting factor</fullName>
    </submittedName>
</protein>
<evidence type="ECO:0000256" key="1">
    <source>
        <dbReference type="ARBA" id="ARBA00010830"/>
    </source>
</evidence>
<dbReference type="InterPro" id="IPR011098">
    <property type="entry name" value="G5_dom"/>
</dbReference>
<evidence type="ECO:0000256" key="3">
    <source>
        <dbReference type="ARBA" id="ARBA00022801"/>
    </source>
</evidence>
<accession>A0ABX5ZB92</accession>
<feature type="region of interest" description="Disordered" evidence="4">
    <location>
        <begin position="28"/>
        <end position="95"/>
    </location>
</feature>
<keyword evidence="3" id="KW-0378">Hydrolase</keyword>
<dbReference type="Gene3D" id="1.10.530.10">
    <property type="match status" value="1"/>
</dbReference>
<feature type="chain" id="PRO_5047309377" evidence="5">
    <location>
        <begin position="27"/>
        <end position="295"/>
    </location>
</feature>
<feature type="signal peptide" evidence="5">
    <location>
        <begin position="1"/>
        <end position="26"/>
    </location>
</feature>
<dbReference type="SUPFAM" id="SSF53955">
    <property type="entry name" value="Lysozyme-like"/>
    <property type="match status" value="1"/>
</dbReference>
<organism evidence="7 8">
    <name type="scientific">Dermacoccus abyssi</name>
    <dbReference type="NCBI Taxonomy" id="322596"/>
    <lineage>
        <taxon>Bacteria</taxon>
        <taxon>Bacillati</taxon>
        <taxon>Actinomycetota</taxon>
        <taxon>Actinomycetes</taxon>
        <taxon>Micrococcales</taxon>
        <taxon>Dermacoccaceae</taxon>
        <taxon>Dermacoccus</taxon>
    </lineage>
</organism>
<proteinExistence type="inferred from homology"/>
<evidence type="ECO:0000256" key="2">
    <source>
        <dbReference type="ARBA" id="ARBA00022729"/>
    </source>
</evidence>
<dbReference type="PROSITE" id="PS51257">
    <property type="entry name" value="PROKAR_LIPOPROTEIN"/>
    <property type="match status" value="1"/>
</dbReference>
<evidence type="ECO:0000259" key="6">
    <source>
        <dbReference type="PROSITE" id="PS51109"/>
    </source>
</evidence>